<sequence length="128" mass="15034">MYRKISADVKTAAIHLYEKGLIPLEDILDCCGFSRRTFFRTLSLWRTTGSIQRNTYALRGRPRLLAPDDLQYLIRLVRHRPDWFLDELGDMLAENRFIAVHFSTICRELTRAGYSLKKLKRIASERSE</sequence>
<name>A0A9P6DE57_PLEER</name>
<evidence type="ECO:0000313" key="2">
    <source>
        <dbReference type="Proteomes" id="UP000807025"/>
    </source>
</evidence>
<dbReference type="InterPro" id="IPR009057">
    <property type="entry name" value="Homeodomain-like_sf"/>
</dbReference>
<dbReference type="Proteomes" id="UP000807025">
    <property type="component" value="Unassembled WGS sequence"/>
</dbReference>
<gene>
    <name evidence="1" type="ORF">BDN71DRAFT_1343304</name>
</gene>
<keyword evidence="2" id="KW-1185">Reference proteome</keyword>
<dbReference type="EMBL" id="MU154606">
    <property type="protein sequence ID" value="KAF9492130.1"/>
    <property type="molecule type" value="Genomic_DNA"/>
</dbReference>
<feature type="non-terminal residue" evidence="1">
    <location>
        <position position="128"/>
    </location>
</feature>
<proteinExistence type="predicted"/>
<comment type="caution">
    <text evidence="1">The sequence shown here is derived from an EMBL/GenBank/DDBJ whole genome shotgun (WGS) entry which is preliminary data.</text>
</comment>
<organism evidence="1 2">
    <name type="scientific">Pleurotus eryngii</name>
    <name type="common">Boletus of the steppes</name>
    <dbReference type="NCBI Taxonomy" id="5323"/>
    <lineage>
        <taxon>Eukaryota</taxon>
        <taxon>Fungi</taxon>
        <taxon>Dikarya</taxon>
        <taxon>Basidiomycota</taxon>
        <taxon>Agaricomycotina</taxon>
        <taxon>Agaricomycetes</taxon>
        <taxon>Agaricomycetidae</taxon>
        <taxon>Agaricales</taxon>
        <taxon>Pleurotineae</taxon>
        <taxon>Pleurotaceae</taxon>
        <taxon>Pleurotus</taxon>
    </lineage>
</organism>
<dbReference type="AlphaFoldDB" id="A0A9P6DE57"/>
<protein>
    <submittedName>
        <fullName evidence="1">Uncharacterized protein</fullName>
    </submittedName>
</protein>
<reference evidence="1" key="1">
    <citation type="submission" date="2020-11" db="EMBL/GenBank/DDBJ databases">
        <authorList>
            <consortium name="DOE Joint Genome Institute"/>
            <person name="Ahrendt S."/>
            <person name="Riley R."/>
            <person name="Andreopoulos W."/>
            <person name="Labutti K."/>
            <person name="Pangilinan J."/>
            <person name="Ruiz-Duenas F.J."/>
            <person name="Barrasa J.M."/>
            <person name="Sanchez-Garcia M."/>
            <person name="Camarero S."/>
            <person name="Miyauchi S."/>
            <person name="Serrano A."/>
            <person name="Linde D."/>
            <person name="Babiker R."/>
            <person name="Drula E."/>
            <person name="Ayuso-Fernandez I."/>
            <person name="Pacheco R."/>
            <person name="Padilla G."/>
            <person name="Ferreira P."/>
            <person name="Barriuso J."/>
            <person name="Kellner H."/>
            <person name="Castanera R."/>
            <person name="Alfaro M."/>
            <person name="Ramirez L."/>
            <person name="Pisabarro A.G."/>
            <person name="Kuo A."/>
            <person name="Tritt A."/>
            <person name="Lipzen A."/>
            <person name="He G."/>
            <person name="Yan M."/>
            <person name="Ng V."/>
            <person name="Cullen D."/>
            <person name="Martin F."/>
            <person name="Rosso M.-N."/>
            <person name="Henrissat B."/>
            <person name="Hibbett D."/>
            <person name="Martinez A.T."/>
            <person name="Grigoriev I.V."/>
        </authorList>
    </citation>
    <scope>NUCLEOTIDE SEQUENCE</scope>
    <source>
        <strain evidence="1">ATCC 90797</strain>
    </source>
</reference>
<evidence type="ECO:0000313" key="1">
    <source>
        <dbReference type="EMBL" id="KAF9492130.1"/>
    </source>
</evidence>
<dbReference type="OrthoDB" id="2994945at2759"/>
<accession>A0A9P6DE57</accession>
<dbReference type="SUPFAM" id="SSF46689">
    <property type="entry name" value="Homeodomain-like"/>
    <property type="match status" value="1"/>
</dbReference>